<evidence type="ECO:0000256" key="10">
    <source>
        <dbReference type="RuleBase" id="RU364060"/>
    </source>
</evidence>
<feature type="region of interest" description="Disordered" evidence="12">
    <location>
        <begin position="1"/>
        <end position="53"/>
    </location>
</feature>
<feature type="compositionally biased region" description="Basic and acidic residues" evidence="12">
    <location>
        <begin position="23"/>
        <end position="44"/>
    </location>
</feature>
<keyword evidence="11" id="KW-0175">Coiled coil</keyword>
<dbReference type="Gene3D" id="6.10.140.1520">
    <property type="match status" value="1"/>
</dbReference>
<dbReference type="GO" id="GO:0006357">
    <property type="term" value="P:regulation of transcription by RNA polymerase II"/>
    <property type="evidence" value="ECO:0007669"/>
    <property type="project" value="InterPro"/>
</dbReference>
<keyword evidence="6 10" id="KW-0010">Activator</keyword>
<evidence type="ECO:0000256" key="6">
    <source>
        <dbReference type="ARBA" id="ARBA00023159"/>
    </source>
</evidence>
<keyword evidence="7 10" id="KW-0804">Transcription</keyword>
<comment type="function">
    <text evidence="9">Component of the Mediator complex, a coactivator involved in the regulated transcription of nearly all RNA polymerase II-dependent genes. Mediator functions as a bridge to convey information from gene-specific regulatory proteins to the basal RNA polymerase II transcription machinery. Mediator is recruited to promoters by direct interactions with regulatory proteins and serves as a scaffold for the assembly of a functional preinitiation complex with RNA polymerase II and the general transcription factors.</text>
</comment>
<feature type="region of interest" description="Disordered" evidence="12">
    <location>
        <begin position="221"/>
        <end position="246"/>
    </location>
</feature>
<evidence type="ECO:0000256" key="3">
    <source>
        <dbReference type="ARBA" id="ARBA00011837"/>
    </source>
</evidence>
<dbReference type="Proteomes" id="UP000800200">
    <property type="component" value="Unassembled WGS sequence"/>
</dbReference>
<dbReference type="GO" id="GO:0016592">
    <property type="term" value="C:mediator complex"/>
    <property type="evidence" value="ECO:0007669"/>
    <property type="project" value="InterPro"/>
</dbReference>
<evidence type="ECO:0000313" key="14">
    <source>
        <dbReference type="Proteomes" id="UP000800200"/>
    </source>
</evidence>
<evidence type="ECO:0000256" key="8">
    <source>
        <dbReference type="ARBA" id="ARBA00023242"/>
    </source>
</evidence>
<dbReference type="SUPFAM" id="SSF140718">
    <property type="entry name" value="Mediator hinge subcomplex-like"/>
    <property type="match status" value="1"/>
</dbReference>
<dbReference type="GO" id="GO:0070847">
    <property type="term" value="C:core mediator complex"/>
    <property type="evidence" value="ECO:0007669"/>
    <property type="project" value="TreeGrafter"/>
</dbReference>
<dbReference type="GO" id="GO:0003712">
    <property type="term" value="F:transcription coregulator activity"/>
    <property type="evidence" value="ECO:0007669"/>
    <property type="project" value="InterPro"/>
</dbReference>
<protein>
    <recommendedName>
        <fullName evidence="4 10">Mediator of RNA polymerase II transcription subunit 7</fullName>
    </recommendedName>
</protein>
<dbReference type="PANTHER" id="PTHR21428:SF11">
    <property type="entry name" value="MEDIATOR OF RNA POLYMERASE II TRANSCRIPTION SUBUNIT 7"/>
    <property type="match status" value="1"/>
</dbReference>
<reference evidence="13" key="1">
    <citation type="journal article" date="2020" name="Stud. Mycol.">
        <title>101 Dothideomycetes genomes: a test case for predicting lifestyles and emergence of pathogens.</title>
        <authorList>
            <person name="Haridas S."/>
            <person name="Albert R."/>
            <person name="Binder M."/>
            <person name="Bloem J."/>
            <person name="Labutti K."/>
            <person name="Salamov A."/>
            <person name="Andreopoulos B."/>
            <person name="Baker S."/>
            <person name="Barry K."/>
            <person name="Bills G."/>
            <person name="Bluhm B."/>
            <person name="Cannon C."/>
            <person name="Castanera R."/>
            <person name="Culley D."/>
            <person name="Daum C."/>
            <person name="Ezra D."/>
            <person name="Gonzalez J."/>
            <person name="Henrissat B."/>
            <person name="Kuo A."/>
            <person name="Liang C."/>
            <person name="Lipzen A."/>
            <person name="Lutzoni F."/>
            <person name="Magnuson J."/>
            <person name="Mondo S."/>
            <person name="Nolan M."/>
            <person name="Ohm R."/>
            <person name="Pangilinan J."/>
            <person name="Park H.-J."/>
            <person name="Ramirez L."/>
            <person name="Alfaro M."/>
            <person name="Sun H."/>
            <person name="Tritt A."/>
            <person name="Yoshinaga Y."/>
            <person name="Zwiers L.-H."/>
            <person name="Turgeon B."/>
            <person name="Goodwin S."/>
            <person name="Spatafora J."/>
            <person name="Crous P."/>
            <person name="Grigoriev I."/>
        </authorList>
    </citation>
    <scope>NUCLEOTIDE SEQUENCE</scope>
    <source>
        <strain evidence="13">CBS 207.26</strain>
    </source>
</reference>
<evidence type="ECO:0000313" key="13">
    <source>
        <dbReference type="EMBL" id="KAF2194121.1"/>
    </source>
</evidence>
<evidence type="ECO:0000256" key="1">
    <source>
        <dbReference type="ARBA" id="ARBA00004123"/>
    </source>
</evidence>
<dbReference type="EMBL" id="ML994612">
    <property type="protein sequence ID" value="KAF2194121.1"/>
    <property type="molecule type" value="Genomic_DNA"/>
</dbReference>
<feature type="coiled-coil region" evidence="11">
    <location>
        <begin position="176"/>
        <end position="203"/>
    </location>
</feature>
<evidence type="ECO:0000256" key="12">
    <source>
        <dbReference type="SAM" id="MobiDB-lite"/>
    </source>
</evidence>
<comment type="subcellular location">
    <subcellularLocation>
        <location evidence="1 10">Nucleus</location>
    </subcellularLocation>
</comment>
<evidence type="ECO:0000256" key="9">
    <source>
        <dbReference type="ARBA" id="ARBA00025687"/>
    </source>
</evidence>
<keyword evidence="5 10" id="KW-0805">Transcription regulation</keyword>
<name>A0A6A6ES38_9PEZI</name>
<evidence type="ECO:0000256" key="5">
    <source>
        <dbReference type="ARBA" id="ARBA00023015"/>
    </source>
</evidence>
<proteinExistence type="inferred from homology"/>
<accession>A0A6A6ES38</accession>
<dbReference type="InterPro" id="IPR037212">
    <property type="entry name" value="Med7/Med21-like"/>
</dbReference>
<comment type="subunit">
    <text evidence="3 10">Component of the Mediator complex.</text>
</comment>
<keyword evidence="8 10" id="KW-0539">Nucleus</keyword>
<evidence type="ECO:0000256" key="2">
    <source>
        <dbReference type="ARBA" id="ARBA00009994"/>
    </source>
</evidence>
<comment type="similarity">
    <text evidence="2 10">Belongs to the Mediator complex subunit 7 family.</text>
</comment>
<dbReference type="AlphaFoldDB" id="A0A6A6ES38"/>
<gene>
    <name evidence="13" type="ORF">K469DRAFT_727522</name>
</gene>
<keyword evidence="14" id="KW-1185">Reference proteome</keyword>
<organism evidence="13 14">
    <name type="scientific">Zopfia rhizophila CBS 207.26</name>
    <dbReference type="NCBI Taxonomy" id="1314779"/>
    <lineage>
        <taxon>Eukaryota</taxon>
        <taxon>Fungi</taxon>
        <taxon>Dikarya</taxon>
        <taxon>Ascomycota</taxon>
        <taxon>Pezizomycotina</taxon>
        <taxon>Dothideomycetes</taxon>
        <taxon>Dothideomycetes incertae sedis</taxon>
        <taxon>Zopfiaceae</taxon>
        <taxon>Zopfia</taxon>
    </lineage>
</organism>
<sequence>MDEEEERLNSSLLPLPPPFYKHFTPENVERMKQLKEEIGPDSKEGGLSPQLSTSQLLSLPPELRFLVPPEPPAEDESYRVFNEVTLLDRPSETLQDWGYEQLYPSNSTPTSGEDSSAHYLQALVRSVLLKFLELLGVMSLNPDDWQGKLEEMATLVANAHTLINEYRPHQARETLINMMKEQLDKKKAEVAEIKRMKTKIEETLAGFEKTAPDTAEIVEAGDTAALPAGEKRKESQRRMWQALDEL</sequence>
<dbReference type="InterPro" id="IPR009244">
    <property type="entry name" value="Mediatior_Med7"/>
</dbReference>
<dbReference type="InterPro" id="IPR044888">
    <property type="entry name" value="Mediatior_Med7_sf"/>
</dbReference>
<dbReference type="PANTHER" id="PTHR21428">
    <property type="entry name" value="MEDIATOR OF RNA POLYMERASE II TRANSCRIPTION SUBUNIT 7"/>
    <property type="match status" value="1"/>
</dbReference>
<dbReference type="Gene3D" id="6.10.140.200">
    <property type="match status" value="1"/>
</dbReference>
<dbReference type="Pfam" id="PF05983">
    <property type="entry name" value="Med7"/>
    <property type="match status" value="1"/>
</dbReference>
<dbReference type="OrthoDB" id="10253553at2759"/>
<evidence type="ECO:0000256" key="4">
    <source>
        <dbReference type="ARBA" id="ARBA00020631"/>
    </source>
</evidence>
<evidence type="ECO:0000256" key="11">
    <source>
        <dbReference type="SAM" id="Coils"/>
    </source>
</evidence>
<evidence type="ECO:0000256" key="7">
    <source>
        <dbReference type="ARBA" id="ARBA00023163"/>
    </source>
</evidence>